<evidence type="ECO:0000256" key="12">
    <source>
        <dbReference type="ARBA" id="ARBA00023136"/>
    </source>
</evidence>
<dbReference type="InterPro" id="IPR036396">
    <property type="entry name" value="Cyt_P450_sf"/>
</dbReference>
<dbReference type="InterPro" id="IPR017972">
    <property type="entry name" value="Cyt_P450_CS"/>
</dbReference>
<keyword evidence="16" id="KW-1185">Reference proteome</keyword>
<accession>A0A9N9TS19</accession>
<keyword evidence="6 13" id="KW-0479">Metal-binding</keyword>
<dbReference type="PRINTS" id="PR00385">
    <property type="entry name" value="P450"/>
</dbReference>
<evidence type="ECO:0000256" key="9">
    <source>
        <dbReference type="ARBA" id="ARBA00023002"/>
    </source>
</evidence>
<dbReference type="Proteomes" id="UP001153712">
    <property type="component" value="Chromosome 3"/>
</dbReference>
<keyword evidence="9 14" id="KW-0560">Oxidoreductase</keyword>
<evidence type="ECO:0000256" key="10">
    <source>
        <dbReference type="ARBA" id="ARBA00023004"/>
    </source>
</evidence>
<dbReference type="CDD" id="cd11056">
    <property type="entry name" value="CYP6-like"/>
    <property type="match status" value="1"/>
</dbReference>
<evidence type="ECO:0000313" key="15">
    <source>
        <dbReference type="EMBL" id="CAG9860683.1"/>
    </source>
</evidence>
<evidence type="ECO:0000256" key="13">
    <source>
        <dbReference type="PIRSR" id="PIRSR602401-1"/>
    </source>
</evidence>
<protein>
    <recommendedName>
        <fullName evidence="17">Cytochrome P450</fullName>
    </recommendedName>
</protein>
<dbReference type="GO" id="GO:0005789">
    <property type="term" value="C:endoplasmic reticulum membrane"/>
    <property type="evidence" value="ECO:0007669"/>
    <property type="project" value="UniProtKB-SubCell"/>
</dbReference>
<dbReference type="GO" id="GO:0005506">
    <property type="term" value="F:iron ion binding"/>
    <property type="evidence" value="ECO:0007669"/>
    <property type="project" value="InterPro"/>
</dbReference>
<evidence type="ECO:0000256" key="6">
    <source>
        <dbReference type="ARBA" id="ARBA00022723"/>
    </source>
</evidence>
<sequence>MWELLAVLLVAFHWFCIRPHKYWRNKGVHQGKSLWLLGDAWGFVFRLHSFAELLQYLYKKFPQRRYYGAYLFNYPILVVKDPDLIKEITIRDFEHFEDHSAWLPEQSDPLWNQNLFSLKGQKWKDLRNFFRPTFTSSRIKTMYKLMNRCAESFVEYFAEKEEDLIEVDLKYTFKRFTCNVIATTVFGVRVDTLRKPDSRFYQMGLEATNTSGFRSFIYLLHYLFPESVLKFLRIKVYSENVRTFFSNLVEDTMRTREEQNIYRPDLIQLILDAKKGKLIKEDNVIDRGFAVARQEENYGTSDTHARDITNTEITAQALIFFFGGFDTVSALMKFTAYELVVNQEIQRKLRAEINEKYAKCNGAISYEEILDMNYLDMVISECLRKWPSGLAVERVCTKSYVIQPKLPDEREVTLDVGTLITIPTFGIHRDPEYYPDPEVFDPERFNEENKRLIKPYTFFPFGLGPRNCIGSRFAILEAKVLLVHLLRRFEIVPTEKSTIPIGINRSDFHLDGNGFWFGLKKITKID</sequence>
<evidence type="ECO:0000313" key="16">
    <source>
        <dbReference type="Proteomes" id="UP001153712"/>
    </source>
</evidence>
<dbReference type="OrthoDB" id="6428965at2759"/>
<keyword evidence="10 13" id="KW-0408">Iron</keyword>
<evidence type="ECO:0000256" key="4">
    <source>
        <dbReference type="ARBA" id="ARBA00010617"/>
    </source>
</evidence>
<dbReference type="PANTHER" id="PTHR24292">
    <property type="entry name" value="CYTOCHROME P450"/>
    <property type="match status" value="1"/>
</dbReference>
<keyword evidence="11 14" id="KW-0503">Monooxygenase</keyword>
<keyword evidence="8" id="KW-0492">Microsome</keyword>
<keyword evidence="7" id="KW-0256">Endoplasmic reticulum</keyword>
<comment type="cofactor">
    <cofactor evidence="1 13">
        <name>heme</name>
        <dbReference type="ChEBI" id="CHEBI:30413"/>
    </cofactor>
</comment>
<name>A0A9N9TS19_PHYSR</name>
<dbReference type="GO" id="GO:0020037">
    <property type="term" value="F:heme binding"/>
    <property type="evidence" value="ECO:0007669"/>
    <property type="project" value="InterPro"/>
</dbReference>
<evidence type="ECO:0000256" key="3">
    <source>
        <dbReference type="ARBA" id="ARBA00004406"/>
    </source>
</evidence>
<dbReference type="SUPFAM" id="SSF48264">
    <property type="entry name" value="Cytochrome P450"/>
    <property type="match status" value="1"/>
</dbReference>
<dbReference type="GO" id="GO:0004497">
    <property type="term" value="F:monooxygenase activity"/>
    <property type="evidence" value="ECO:0007669"/>
    <property type="project" value="UniProtKB-KW"/>
</dbReference>
<evidence type="ECO:0000256" key="14">
    <source>
        <dbReference type="RuleBase" id="RU000461"/>
    </source>
</evidence>
<dbReference type="InterPro" id="IPR001128">
    <property type="entry name" value="Cyt_P450"/>
</dbReference>
<reference evidence="15" key="1">
    <citation type="submission" date="2022-01" db="EMBL/GenBank/DDBJ databases">
        <authorList>
            <person name="King R."/>
        </authorList>
    </citation>
    <scope>NUCLEOTIDE SEQUENCE</scope>
</reference>
<evidence type="ECO:0008006" key="17">
    <source>
        <dbReference type="Google" id="ProtNLM"/>
    </source>
</evidence>
<dbReference type="PROSITE" id="PS00086">
    <property type="entry name" value="CYTOCHROME_P450"/>
    <property type="match status" value="1"/>
</dbReference>
<dbReference type="PANTHER" id="PTHR24292:SF54">
    <property type="entry name" value="CYP9F3-RELATED"/>
    <property type="match status" value="1"/>
</dbReference>
<comment type="similarity">
    <text evidence="4 14">Belongs to the cytochrome P450 family.</text>
</comment>
<dbReference type="Pfam" id="PF00067">
    <property type="entry name" value="p450"/>
    <property type="match status" value="1"/>
</dbReference>
<dbReference type="GO" id="GO:0016705">
    <property type="term" value="F:oxidoreductase activity, acting on paired donors, with incorporation or reduction of molecular oxygen"/>
    <property type="evidence" value="ECO:0007669"/>
    <property type="project" value="InterPro"/>
</dbReference>
<dbReference type="AlphaFoldDB" id="A0A9N9TS19"/>
<gene>
    <name evidence="15" type="ORF">PHYEVI_LOCUS7032</name>
</gene>
<dbReference type="FunFam" id="1.10.630.10:FF:000042">
    <property type="entry name" value="Cytochrome P450"/>
    <property type="match status" value="1"/>
</dbReference>
<proteinExistence type="inferred from homology"/>
<dbReference type="PRINTS" id="PR00463">
    <property type="entry name" value="EP450I"/>
</dbReference>
<evidence type="ECO:0000256" key="11">
    <source>
        <dbReference type="ARBA" id="ARBA00023033"/>
    </source>
</evidence>
<dbReference type="EMBL" id="OU900096">
    <property type="protein sequence ID" value="CAG9860683.1"/>
    <property type="molecule type" value="Genomic_DNA"/>
</dbReference>
<feature type="binding site" description="axial binding residue" evidence="13">
    <location>
        <position position="468"/>
    </location>
    <ligand>
        <name>heme</name>
        <dbReference type="ChEBI" id="CHEBI:30413"/>
    </ligand>
    <ligandPart>
        <name>Fe</name>
        <dbReference type="ChEBI" id="CHEBI:18248"/>
    </ligandPart>
</feature>
<keyword evidence="12" id="KW-0472">Membrane</keyword>
<evidence type="ECO:0000256" key="8">
    <source>
        <dbReference type="ARBA" id="ARBA00022848"/>
    </source>
</evidence>
<dbReference type="InterPro" id="IPR050476">
    <property type="entry name" value="Insect_CytP450_Detox"/>
</dbReference>
<evidence type="ECO:0000256" key="5">
    <source>
        <dbReference type="ARBA" id="ARBA00022617"/>
    </source>
</evidence>
<evidence type="ECO:0000256" key="1">
    <source>
        <dbReference type="ARBA" id="ARBA00001971"/>
    </source>
</evidence>
<evidence type="ECO:0000256" key="7">
    <source>
        <dbReference type="ARBA" id="ARBA00022824"/>
    </source>
</evidence>
<dbReference type="Gene3D" id="1.10.630.10">
    <property type="entry name" value="Cytochrome P450"/>
    <property type="match status" value="1"/>
</dbReference>
<keyword evidence="5 13" id="KW-0349">Heme</keyword>
<evidence type="ECO:0000256" key="2">
    <source>
        <dbReference type="ARBA" id="ARBA00004174"/>
    </source>
</evidence>
<dbReference type="InterPro" id="IPR002401">
    <property type="entry name" value="Cyt_P450_E_grp-I"/>
</dbReference>
<organism evidence="15 16">
    <name type="scientific">Phyllotreta striolata</name>
    <name type="common">Striped flea beetle</name>
    <name type="synonym">Crioceris striolata</name>
    <dbReference type="NCBI Taxonomy" id="444603"/>
    <lineage>
        <taxon>Eukaryota</taxon>
        <taxon>Metazoa</taxon>
        <taxon>Ecdysozoa</taxon>
        <taxon>Arthropoda</taxon>
        <taxon>Hexapoda</taxon>
        <taxon>Insecta</taxon>
        <taxon>Pterygota</taxon>
        <taxon>Neoptera</taxon>
        <taxon>Endopterygota</taxon>
        <taxon>Coleoptera</taxon>
        <taxon>Polyphaga</taxon>
        <taxon>Cucujiformia</taxon>
        <taxon>Chrysomeloidea</taxon>
        <taxon>Chrysomelidae</taxon>
        <taxon>Galerucinae</taxon>
        <taxon>Alticini</taxon>
        <taxon>Phyllotreta</taxon>
    </lineage>
</organism>
<comment type="subcellular location">
    <subcellularLocation>
        <location evidence="3">Endoplasmic reticulum membrane</location>
        <topology evidence="3">Peripheral membrane protein</topology>
    </subcellularLocation>
    <subcellularLocation>
        <location evidence="2">Microsome membrane</location>
        <topology evidence="2">Peripheral membrane protein</topology>
    </subcellularLocation>
</comment>